<sequence>MLLQTQAQQPAATTATQAHISRIQNGLLPSVVIKGHPAPVMKLADRMRYYHVPGISIAYFDHERIEWTHVYGVADIQRNRPVTTETLFQAGSISKPIAALGALKLVQRGKLKLDENVNDELTSWKLPDNEFTANQKVTLRMLLSHSGGVSVHGFGGYEVNRPLPSVAQILDGAKPANSAPVRVAAVPGSVYSYSGGGMIVTQLMMMEATGKSFPALMNDLVLSPIGMSHSTYEQPLPPSLLSSAAHGYGPNGEPLPGGFHIYPEMAAAGLWATPSDLARAAIEVQQEYAGNSHKVLSQALAEEMLTRQKDNWGLGFEVEKPGATPRFDHFGVNTGFISVLEAYRDRGQGIVIMTNGQQGEKLITEILRAVAHEYAWPDFQPAEHTLIKLDPTSFKDLEGTYDQADRDGQDKFTVTIRDGRPYISGTYSVGSTYHFGLSEPVELLPESEQQYFTLLTGGASFRFEKTSDGIVNRCVVISGTNQREAKKWVR</sequence>
<organism evidence="2">
    <name type="scientific">Tunturiibacter empetritectus</name>
    <dbReference type="NCBI Taxonomy" id="3069691"/>
    <lineage>
        <taxon>Bacteria</taxon>
        <taxon>Pseudomonadati</taxon>
        <taxon>Acidobacteriota</taxon>
        <taxon>Terriglobia</taxon>
        <taxon>Terriglobales</taxon>
        <taxon>Acidobacteriaceae</taxon>
        <taxon>Tunturiibacter</taxon>
    </lineage>
</organism>
<protein>
    <submittedName>
        <fullName evidence="2">Serine hydrolase domain-containing protein</fullName>
        <ecNumber evidence="2">3.1.1.103</ecNumber>
    </submittedName>
</protein>
<gene>
    <name evidence="2" type="ORF">RBB75_12885</name>
</gene>
<dbReference type="PANTHER" id="PTHR46825:SF12">
    <property type="entry name" value="PENICILLIN-BINDING PROTEIN 4"/>
    <property type="match status" value="1"/>
</dbReference>
<dbReference type="KEGG" id="temp:RBB75_12885"/>
<dbReference type="AlphaFoldDB" id="A0AAU7Z8S8"/>
<dbReference type="PANTHER" id="PTHR46825">
    <property type="entry name" value="D-ALANYL-D-ALANINE-CARBOXYPEPTIDASE/ENDOPEPTIDASE AMPH"/>
    <property type="match status" value="1"/>
</dbReference>
<accession>A0AAU7Z8S8</accession>
<keyword evidence="2" id="KW-0378">Hydrolase</keyword>
<reference evidence="2" key="2">
    <citation type="journal article" date="2024" name="Environ. Microbiol.">
        <title>Genome analysis and description of Tunturibacter gen. nov. expands the diversity of Terriglobia in tundra soils.</title>
        <authorList>
            <person name="Messyasz A."/>
            <person name="Mannisto M.K."/>
            <person name="Kerkhof L.J."/>
            <person name="Haggblom M.M."/>
        </authorList>
    </citation>
    <scope>NUCLEOTIDE SEQUENCE</scope>
    <source>
        <strain evidence="2">M8UP23</strain>
    </source>
</reference>
<evidence type="ECO:0000313" key="2">
    <source>
        <dbReference type="EMBL" id="XCB25346.1"/>
    </source>
</evidence>
<feature type="domain" description="Beta-lactamase-related" evidence="1">
    <location>
        <begin position="44"/>
        <end position="361"/>
    </location>
</feature>
<evidence type="ECO:0000259" key="1">
    <source>
        <dbReference type="Pfam" id="PF00144"/>
    </source>
</evidence>
<dbReference type="RefSeq" id="WP_353068310.1">
    <property type="nucleotide sequence ID" value="NZ_CP132932.1"/>
</dbReference>
<dbReference type="EMBL" id="CP132932">
    <property type="protein sequence ID" value="XCB25346.1"/>
    <property type="molecule type" value="Genomic_DNA"/>
</dbReference>
<dbReference type="EC" id="3.1.1.103" evidence="2"/>
<proteinExistence type="predicted"/>
<name>A0AAU7Z8S8_9BACT</name>
<dbReference type="InterPro" id="IPR012338">
    <property type="entry name" value="Beta-lactam/transpept-like"/>
</dbReference>
<dbReference type="InterPro" id="IPR001466">
    <property type="entry name" value="Beta-lactam-related"/>
</dbReference>
<dbReference type="Pfam" id="PF00144">
    <property type="entry name" value="Beta-lactamase"/>
    <property type="match status" value="1"/>
</dbReference>
<reference evidence="2" key="1">
    <citation type="submission" date="2023-08" db="EMBL/GenBank/DDBJ databases">
        <authorList>
            <person name="Messyasz A."/>
            <person name="Mannisto M.K."/>
            <person name="Kerkhof L.J."/>
            <person name="Haggblom M."/>
        </authorList>
    </citation>
    <scope>NUCLEOTIDE SEQUENCE</scope>
    <source>
        <strain evidence="2">M8UP23</strain>
    </source>
</reference>
<dbReference type="InterPro" id="IPR050491">
    <property type="entry name" value="AmpC-like"/>
</dbReference>
<dbReference type="SUPFAM" id="SSF56601">
    <property type="entry name" value="beta-lactamase/transpeptidase-like"/>
    <property type="match status" value="1"/>
</dbReference>
<dbReference type="GO" id="GO:0016787">
    <property type="term" value="F:hydrolase activity"/>
    <property type="evidence" value="ECO:0007669"/>
    <property type="project" value="UniProtKB-KW"/>
</dbReference>
<dbReference type="Gene3D" id="3.40.710.10">
    <property type="entry name" value="DD-peptidase/beta-lactamase superfamily"/>
    <property type="match status" value="1"/>
</dbReference>